<keyword evidence="3" id="KW-1185">Reference proteome</keyword>
<gene>
    <name evidence="2" type="ORF">DPMN_147870</name>
</gene>
<proteinExistence type="predicted"/>
<comment type="caution">
    <text evidence="2">The sequence shown here is derived from an EMBL/GenBank/DDBJ whole genome shotgun (WGS) entry which is preliminary data.</text>
</comment>
<reference evidence="2" key="2">
    <citation type="submission" date="2020-11" db="EMBL/GenBank/DDBJ databases">
        <authorList>
            <person name="McCartney M.A."/>
            <person name="Auch B."/>
            <person name="Kono T."/>
            <person name="Mallez S."/>
            <person name="Becker A."/>
            <person name="Gohl D.M."/>
            <person name="Silverstein K.A.T."/>
            <person name="Koren S."/>
            <person name="Bechman K.B."/>
            <person name="Herman A."/>
            <person name="Abrahante J.E."/>
            <person name="Garbe J."/>
        </authorList>
    </citation>
    <scope>NUCLEOTIDE SEQUENCE</scope>
    <source>
        <strain evidence="2">Duluth1</strain>
        <tissue evidence="2">Whole animal</tissue>
    </source>
</reference>
<reference evidence="2" key="1">
    <citation type="journal article" date="2019" name="bioRxiv">
        <title>The Genome of the Zebra Mussel, Dreissena polymorpha: A Resource for Invasive Species Research.</title>
        <authorList>
            <person name="McCartney M.A."/>
            <person name="Auch B."/>
            <person name="Kono T."/>
            <person name="Mallez S."/>
            <person name="Zhang Y."/>
            <person name="Obille A."/>
            <person name="Becker A."/>
            <person name="Abrahante J.E."/>
            <person name="Garbe J."/>
            <person name="Badalamenti J.P."/>
            <person name="Herman A."/>
            <person name="Mangelson H."/>
            <person name="Liachko I."/>
            <person name="Sullivan S."/>
            <person name="Sone E.D."/>
            <person name="Koren S."/>
            <person name="Silverstein K.A.T."/>
            <person name="Beckman K.B."/>
            <person name="Gohl D.M."/>
        </authorList>
    </citation>
    <scope>NUCLEOTIDE SEQUENCE</scope>
    <source>
        <strain evidence="2">Duluth1</strain>
        <tissue evidence="2">Whole animal</tissue>
    </source>
</reference>
<evidence type="ECO:0000256" key="1">
    <source>
        <dbReference type="SAM" id="MobiDB-lite"/>
    </source>
</evidence>
<dbReference type="Proteomes" id="UP000828390">
    <property type="component" value="Unassembled WGS sequence"/>
</dbReference>
<dbReference type="AlphaFoldDB" id="A0A9D4FAQ7"/>
<accession>A0A9D4FAQ7</accession>
<feature type="region of interest" description="Disordered" evidence="1">
    <location>
        <begin position="154"/>
        <end position="254"/>
    </location>
</feature>
<evidence type="ECO:0000313" key="2">
    <source>
        <dbReference type="EMBL" id="KAH3794339.1"/>
    </source>
</evidence>
<protein>
    <submittedName>
        <fullName evidence="2">Uncharacterized protein</fullName>
    </submittedName>
</protein>
<organism evidence="2 3">
    <name type="scientific">Dreissena polymorpha</name>
    <name type="common">Zebra mussel</name>
    <name type="synonym">Mytilus polymorpha</name>
    <dbReference type="NCBI Taxonomy" id="45954"/>
    <lineage>
        <taxon>Eukaryota</taxon>
        <taxon>Metazoa</taxon>
        <taxon>Spiralia</taxon>
        <taxon>Lophotrochozoa</taxon>
        <taxon>Mollusca</taxon>
        <taxon>Bivalvia</taxon>
        <taxon>Autobranchia</taxon>
        <taxon>Heteroconchia</taxon>
        <taxon>Euheterodonta</taxon>
        <taxon>Imparidentia</taxon>
        <taxon>Neoheterodontei</taxon>
        <taxon>Myida</taxon>
        <taxon>Dreissenoidea</taxon>
        <taxon>Dreissenidae</taxon>
        <taxon>Dreissena</taxon>
    </lineage>
</organism>
<name>A0A9D4FAQ7_DREPO</name>
<feature type="compositionally biased region" description="Low complexity" evidence="1">
    <location>
        <begin position="192"/>
        <end position="204"/>
    </location>
</feature>
<feature type="compositionally biased region" description="Basic and acidic residues" evidence="1">
    <location>
        <begin position="175"/>
        <end position="187"/>
    </location>
</feature>
<dbReference type="EMBL" id="JAIWYP010000007">
    <property type="protein sequence ID" value="KAH3794339.1"/>
    <property type="molecule type" value="Genomic_DNA"/>
</dbReference>
<evidence type="ECO:0000313" key="3">
    <source>
        <dbReference type="Proteomes" id="UP000828390"/>
    </source>
</evidence>
<feature type="compositionally biased region" description="Polar residues" evidence="1">
    <location>
        <begin position="205"/>
        <end position="246"/>
    </location>
</feature>
<dbReference type="CDD" id="cd00185">
    <property type="entry name" value="TNFRSF"/>
    <property type="match status" value="1"/>
</dbReference>
<sequence>MPRQLRLFESDKQTDRQIYNTNKYNQWQEKNVLSRLYTLYGGPAGNDNLAPNLQPAGSGARDHNRLFVGSFTLPANVINPTQVQNIAENAVRGLGNLGRNARVSTQTSVDGSGVDVHIHMGPINTGATTSEARMRLNNANLMIRLATEALEQLERETVSQLPEDSSALSGTNQSTDRREPVTVRQEVEEPVTASSSNASESRTSPTPMETDVSQSDRTADSTTTANQNQVSPPSDQSNQSTENGSEQPAGPVRPNISELAAVLVDISRLNERLRPQIERYADIVRNDEEMSSAEQQANTRTMHALSHAYHSVTPPPSALRDPGYSPAPHCSDTENHPCTVMCDPGYSSAPHCSDTENHPCTVVCDPGYSSAPHYSDSENHPCPVVCDPGYSPASHCSDTENHSCTVVCDPGYSPAPHCSDTENHPCTGSDTDWGQS</sequence>
<feature type="compositionally biased region" description="Polar residues" evidence="1">
    <location>
        <begin position="158"/>
        <end position="174"/>
    </location>
</feature>